<feature type="domain" description="Peptidase C-terminal archaeal/bacterial" evidence="2">
    <location>
        <begin position="64"/>
        <end position="131"/>
    </location>
</feature>
<dbReference type="Gene3D" id="2.60.120.380">
    <property type="match status" value="2"/>
</dbReference>
<evidence type="ECO:0000313" key="3">
    <source>
        <dbReference type="EMBL" id="ATB28113.1"/>
    </source>
</evidence>
<reference evidence="3 4" key="1">
    <citation type="submission" date="2017-06" db="EMBL/GenBank/DDBJ databases">
        <authorList>
            <person name="Kim H.J."/>
            <person name="Triplett B.A."/>
        </authorList>
    </citation>
    <scope>NUCLEOTIDE SEQUENCE [LARGE SCALE GENOMIC DNA]</scope>
    <source>
        <strain evidence="3 4">DSM 14713</strain>
    </source>
</reference>
<proteinExistence type="predicted"/>
<evidence type="ECO:0000259" key="2">
    <source>
        <dbReference type="Pfam" id="PF04151"/>
    </source>
</evidence>
<gene>
    <name evidence="3" type="ORF">MEBOL_001558</name>
</gene>
<feature type="chain" id="PRO_5012151327" evidence="1">
    <location>
        <begin position="22"/>
        <end position="260"/>
    </location>
</feature>
<evidence type="ECO:0000256" key="1">
    <source>
        <dbReference type="SAM" id="SignalP"/>
    </source>
</evidence>
<dbReference type="RefSeq" id="WP_342747792.1">
    <property type="nucleotide sequence ID" value="NZ_CP022163.1"/>
</dbReference>
<dbReference type="Pfam" id="PF04151">
    <property type="entry name" value="PPC"/>
    <property type="match status" value="1"/>
</dbReference>
<keyword evidence="1" id="KW-0732">Signal</keyword>
<sequence>MRHRISAVLLALPLVACGVEAPDAESTEHADAPRALGMTACSTPLANGVKETGISAEANAWSCTYTLEVPAGAGKLSFDMVRSASGRGSAFMYVRFGAEPTTTTSDCNPGRVSDANCTFLRPRAGTWYVKIGGFSSPASGLELTGAYTLGIPGDSVLANGVETARYLYKGGVWKCFTLDVPSGMRSVVFNERLTRTGWNVPPELYVRHGEQPTQAAHACKTYPDYGLGTCTLDNPAAGTWFACSYGDYDLEGVTVKGTYE</sequence>
<keyword evidence="4" id="KW-1185">Reference proteome</keyword>
<organism evidence="3 4">
    <name type="scientific">Melittangium boletus DSM 14713</name>
    <dbReference type="NCBI Taxonomy" id="1294270"/>
    <lineage>
        <taxon>Bacteria</taxon>
        <taxon>Pseudomonadati</taxon>
        <taxon>Myxococcota</taxon>
        <taxon>Myxococcia</taxon>
        <taxon>Myxococcales</taxon>
        <taxon>Cystobacterineae</taxon>
        <taxon>Archangiaceae</taxon>
        <taxon>Melittangium</taxon>
    </lineage>
</organism>
<dbReference type="Proteomes" id="UP000217289">
    <property type="component" value="Chromosome"/>
</dbReference>
<name>A0A250IA68_9BACT</name>
<dbReference type="KEGG" id="mbd:MEBOL_001558"/>
<dbReference type="InterPro" id="IPR007280">
    <property type="entry name" value="Peptidase_C_arc/bac"/>
</dbReference>
<feature type="signal peptide" evidence="1">
    <location>
        <begin position="1"/>
        <end position="21"/>
    </location>
</feature>
<accession>A0A250IA68</accession>
<protein>
    <submittedName>
        <fullName evidence="3">Peptidase M4</fullName>
    </submittedName>
</protein>
<dbReference type="AlphaFoldDB" id="A0A250IA68"/>
<evidence type="ECO:0000313" key="4">
    <source>
        <dbReference type="Proteomes" id="UP000217289"/>
    </source>
</evidence>
<dbReference type="EMBL" id="CP022163">
    <property type="protein sequence ID" value="ATB28113.1"/>
    <property type="molecule type" value="Genomic_DNA"/>
</dbReference>